<dbReference type="GeneID" id="24270233"/>
<sequence>MKNVQREQKGKKYNNEKVMSSETNYNPFLSSENKKWIDEASSFESNTVCSNIGVGSSVDKCKELTGEGEAIGEVLHIPMGEAKGGTRELLREEDGPIVGSQPVIGLTKGGQTGDEPNGDNGYEGTGYVNVTFSGGETTGEDNTRSKGPLEGCKTDDVLSAKGGKHVGKKGRENKWSSKKRVERQTNATTTMLEQPGSEKLEHLKDILHEQLKKKKHILEEKLRVRQHERNKLEEDVKNAGVELFRVNKENDFLNKKEHELSEAIRNMKNEREKQLRKQTELKNNYNRQMANLKKELNYQSDVFNKFNNSLLELNNLRRYFNLVNANSRISENVLGTRKKKRQGKVGSGEGAPEGEEPAVEKPTKDKSLPLVRQSSIQKKENILNKMNHDLNEIQNDIDIKKDMERNEQTECANLERLISEEKEEYEQLKKGRNDMLKDLNDSIQKMKQRDEAIEEMNTKLMELKTTIYDMEIQKDILTKELTREKEKKEKLQSELGALKNETERTIQGKKEMQTEVNTLVKHIEEVKVGIQNERDKCVQINEEIGKLKKEIRNREHKIKIVKNDINKNIDKIINMYTEEIKVSHFSSKIKSDLANVKESIMRKENEIENYKNGIIRIKIQQILESTKIENVQEKVKKLNEEFEEKHEMLTNYDHVIKKNHYLIENKQLEVDRLNEEFDKKNRRNCDDHGMPLTLNIKIQKLNKQIRDVLKQSRHLEKDWFLKQSEMIKIQNENQKMNEEMLRGKDLRLILNQKKCELQENFKNAQNVLKKINKNIMYIRLQLEKFASKNSDTLGEIDKMEDDMLRWSEKKNIKNEEYKRKKENLKNDINSLKNEKEKYQQDLLHYENKILLLENKIEQKKKLQGVIKEYTENKDILLLKKNIQAKNDLIENAKKQQNILLANIKQALNKRNELDNKKEAFQKNVENGVNVSFKIQHEISFAKKNVKEFKGKKVSLAKYLTELIHSYDQLTKQAQQEKTHLLHLNRQCNIYEGILKIQNCEKKQRFQELLKFQNAVKNGGYLNNSKKPYETVRKSCASYRRRLVAIENKLRDLDTTDEEYAKLIGVLLEWLAN</sequence>
<dbReference type="Proteomes" id="UP000054561">
    <property type="component" value="Unassembled WGS sequence"/>
</dbReference>
<proteinExistence type="predicted"/>
<feature type="compositionally biased region" description="Basic and acidic residues" evidence="2">
    <location>
        <begin position="1"/>
        <end position="15"/>
    </location>
</feature>
<feature type="region of interest" description="Disordered" evidence="2">
    <location>
        <begin position="134"/>
        <end position="184"/>
    </location>
</feature>
<feature type="coiled-coil region" evidence="1">
    <location>
        <begin position="796"/>
        <end position="923"/>
    </location>
</feature>
<keyword evidence="4" id="KW-1185">Reference proteome</keyword>
<dbReference type="VEuPathDB" id="PlasmoDB:AK88_04919"/>
<evidence type="ECO:0000313" key="3">
    <source>
        <dbReference type="EMBL" id="KJP85446.1"/>
    </source>
</evidence>
<feature type="coiled-coil region" evidence="1">
    <location>
        <begin position="530"/>
        <end position="564"/>
    </location>
</feature>
<dbReference type="GO" id="GO:0005737">
    <property type="term" value="C:cytoplasm"/>
    <property type="evidence" value="ECO:0007669"/>
    <property type="project" value="TreeGrafter"/>
</dbReference>
<dbReference type="OrthoDB" id="188741at2759"/>
<dbReference type="OMA" id="KNIMYIR"/>
<organism evidence="3 4">
    <name type="scientific">Plasmodium fragile</name>
    <dbReference type="NCBI Taxonomy" id="5857"/>
    <lineage>
        <taxon>Eukaryota</taxon>
        <taxon>Sar</taxon>
        <taxon>Alveolata</taxon>
        <taxon>Apicomplexa</taxon>
        <taxon>Aconoidasida</taxon>
        <taxon>Haemosporida</taxon>
        <taxon>Plasmodiidae</taxon>
        <taxon>Plasmodium</taxon>
        <taxon>Plasmodium (Plasmodium)</taxon>
    </lineage>
</organism>
<feature type="compositionally biased region" description="Polar residues" evidence="2">
    <location>
        <begin position="17"/>
        <end position="29"/>
    </location>
</feature>
<dbReference type="PANTHER" id="PTHR16275">
    <property type="entry name" value="COILED-COIL DOMAIN-CONTAINING PROTEIN 40"/>
    <property type="match status" value="1"/>
</dbReference>
<evidence type="ECO:0000256" key="2">
    <source>
        <dbReference type="SAM" id="MobiDB-lite"/>
    </source>
</evidence>
<dbReference type="PANTHER" id="PTHR16275:SF8">
    <property type="entry name" value="COILED-COIL DOMAIN-CONTAINING PROTEIN 40"/>
    <property type="match status" value="1"/>
</dbReference>
<gene>
    <name evidence="3" type="ORF">AK88_04919</name>
</gene>
<feature type="coiled-coil region" evidence="1">
    <location>
        <begin position="593"/>
        <end position="718"/>
    </location>
</feature>
<feature type="compositionally biased region" description="Basic and acidic residues" evidence="2">
    <location>
        <begin position="358"/>
        <end position="367"/>
    </location>
</feature>
<evidence type="ECO:0000313" key="4">
    <source>
        <dbReference type="Proteomes" id="UP000054561"/>
    </source>
</evidence>
<feature type="region of interest" description="Disordered" evidence="2">
    <location>
        <begin position="1"/>
        <end position="29"/>
    </location>
</feature>
<dbReference type="InterPro" id="IPR037386">
    <property type="entry name" value="CCDC40"/>
</dbReference>
<name>A0A0D9QI98_PLAFR</name>
<dbReference type="EMBL" id="KQ001725">
    <property type="protein sequence ID" value="KJP85446.1"/>
    <property type="molecule type" value="Genomic_DNA"/>
</dbReference>
<feature type="coiled-coil region" evidence="1">
    <location>
        <begin position="208"/>
        <end position="295"/>
    </location>
</feature>
<reference evidence="3 4" key="1">
    <citation type="submission" date="2014-03" db="EMBL/GenBank/DDBJ databases">
        <title>The Genome Sequence of Plasmodium fragile nilgiri.</title>
        <authorList>
            <consortium name="The Broad Institute Genomics Platform"/>
            <consortium name="The Broad Institute Genome Sequencing Center for Infectious Disease"/>
            <person name="Neafsey D."/>
            <person name="Duraisingh M."/>
            <person name="Young S.K."/>
            <person name="Zeng Q."/>
            <person name="Gargeya S."/>
            <person name="Abouelleil A."/>
            <person name="Alvarado L."/>
            <person name="Chapman S.B."/>
            <person name="Gainer-Dewar J."/>
            <person name="Goldberg J."/>
            <person name="Griggs A."/>
            <person name="Gujja S."/>
            <person name="Hansen M."/>
            <person name="Howarth C."/>
            <person name="Imamovic A."/>
            <person name="Larimer J."/>
            <person name="Pearson M."/>
            <person name="Poon T.W."/>
            <person name="Priest M."/>
            <person name="Roberts A."/>
            <person name="Saif S."/>
            <person name="Shea T."/>
            <person name="Sykes S."/>
            <person name="Wortman J."/>
            <person name="Nusbaum C."/>
            <person name="Birren B."/>
        </authorList>
    </citation>
    <scope>NUCLEOTIDE SEQUENCE [LARGE SCALE GENOMIC DNA]</scope>
    <source>
        <strain evidence="4">nilgiri</strain>
    </source>
</reference>
<accession>A0A0D9QI98</accession>
<dbReference type="AlphaFoldDB" id="A0A0D9QI98"/>
<feature type="region of interest" description="Disordered" evidence="2">
    <location>
        <begin position="334"/>
        <end position="370"/>
    </location>
</feature>
<protein>
    <submittedName>
        <fullName evidence="3">Uncharacterized protein</fullName>
    </submittedName>
</protein>
<evidence type="ECO:0000256" key="1">
    <source>
        <dbReference type="SAM" id="Coils"/>
    </source>
</evidence>
<feature type="region of interest" description="Disordered" evidence="2">
    <location>
        <begin position="97"/>
        <end position="122"/>
    </location>
</feature>
<keyword evidence="1" id="KW-0175">Coiled coil</keyword>
<dbReference type="GO" id="GO:0035082">
    <property type="term" value="P:axoneme assembly"/>
    <property type="evidence" value="ECO:0007669"/>
    <property type="project" value="InterPro"/>
</dbReference>
<dbReference type="RefSeq" id="XP_012337946.1">
    <property type="nucleotide sequence ID" value="XM_012482523.1"/>
</dbReference>
<feature type="coiled-coil region" evidence="1">
    <location>
        <begin position="376"/>
        <end position="501"/>
    </location>
</feature>